<protein>
    <submittedName>
        <fullName evidence="1">Uncharacterized protein</fullName>
    </submittedName>
</protein>
<proteinExistence type="predicted"/>
<evidence type="ECO:0000313" key="2">
    <source>
        <dbReference type="Proteomes" id="UP001152622"/>
    </source>
</evidence>
<keyword evidence="2" id="KW-1185">Reference proteome</keyword>
<organism evidence="1 2">
    <name type="scientific">Synaphobranchus kaupii</name>
    <name type="common">Kaup's arrowtooth eel</name>
    <dbReference type="NCBI Taxonomy" id="118154"/>
    <lineage>
        <taxon>Eukaryota</taxon>
        <taxon>Metazoa</taxon>
        <taxon>Chordata</taxon>
        <taxon>Craniata</taxon>
        <taxon>Vertebrata</taxon>
        <taxon>Euteleostomi</taxon>
        <taxon>Actinopterygii</taxon>
        <taxon>Neopterygii</taxon>
        <taxon>Teleostei</taxon>
        <taxon>Anguilliformes</taxon>
        <taxon>Synaphobranchidae</taxon>
        <taxon>Synaphobranchus</taxon>
    </lineage>
</organism>
<evidence type="ECO:0000313" key="1">
    <source>
        <dbReference type="EMBL" id="KAJ8337136.1"/>
    </source>
</evidence>
<sequence length="99" mass="10522">MNGRTSRARALLRQGHESARRAALSAGYDGGVLPVEEKDGARRISSFDSGLGRPPLSEGCDVVEEKTSGTLPRSHKDSFAYAPAAMILISGIRPGKQRA</sequence>
<name>A0A9Q1EEB7_SYNKA</name>
<gene>
    <name evidence="1" type="ORF">SKAU_G00383560</name>
</gene>
<accession>A0A9Q1EEB7</accession>
<reference evidence="1" key="1">
    <citation type="journal article" date="2023" name="Science">
        <title>Genome structures resolve the early diversification of teleost fishes.</title>
        <authorList>
            <person name="Parey E."/>
            <person name="Louis A."/>
            <person name="Montfort J."/>
            <person name="Bouchez O."/>
            <person name="Roques C."/>
            <person name="Iampietro C."/>
            <person name="Lluch J."/>
            <person name="Castinel A."/>
            <person name="Donnadieu C."/>
            <person name="Desvignes T."/>
            <person name="Floi Bucao C."/>
            <person name="Jouanno E."/>
            <person name="Wen M."/>
            <person name="Mejri S."/>
            <person name="Dirks R."/>
            <person name="Jansen H."/>
            <person name="Henkel C."/>
            <person name="Chen W.J."/>
            <person name="Zahm M."/>
            <person name="Cabau C."/>
            <person name="Klopp C."/>
            <person name="Thompson A.W."/>
            <person name="Robinson-Rechavi M."/>
            <person name="Braasch I."/>
            <person name="Lecointre G."/>
            <person name="Bobe J."/>
            <person name="Postlethwait J.H."/>
            <person name="Berthelot C."/>
            <person name="Roest Crollius H."/>
            <person name="Guiguen Y."/>
        </authorList>
    </citation>
    <scope>NUCLEOTIDE SEQUENCE</scope>
    <source>
        <strain evidence="1">WJC10195</strain>
    </source>
</reference>
<dbReference type="AlphaFoldDB" id="A0A9Q1EEB7"/>
<dbReference type="Proteomes" id="UP001152622">
    <property type="component" value="Chromosome 19"/>
</dbReference>
<comment type="caution">
    <text evidence="1">The sequence shown here is derived from an EMBL/GenBank/DDBJ whole genome shotgun (WGS) entry which is preliminary data.</text>
</comment>
<dbReference type="EMBL" id="JAINUF010000019">
    <property type="protein sequence ID" value="KAJ8337136.1"/>
    <property type="molecule type" value="Genomic_DNA"/>
</dbReference>